<evidence type="ECO:0000256" key="2">
    <source>
        <dbReference type="PIRSR" id="PIRSR000390-1"/>
    </source>
</evidence>
<accession>A0A5M6CEG5</accession>
<keyword evidence="5" id="KW-0032">Aminotransferase</keyword>
<name>A0A5M6CEG5_9BACT</name>
<dbReference type="InterPro" id="IPR015424">
    <property type="entry name" value="PyrdxlP-dep_Trfase"/>
</dbReference>
<dbReference type="GO" id="GO:0030170">
    <property type="term" value="F:pyridoxal phosphate binding"/>
    <property type="evidence" value="ECO:0007669"/>
    <property type="project" value="TreeGrafter"/>
</dbReference>
<comment type="similarity">
    <text evidence="1 4">Belongs to the DegT/DnrJ/EryC1 family.</text>
</comment>
<evidence type="ECO:0000256" key="1">
    <source>
        <dbReference type="ARBA" id="ARBA00037999"/>
    </source>
</evidence>
<sequence>MSSLFDNQVPLMKPWLDEEEWYAMKDVILSGWVSQGPKVKEFEQKVAAYIGVKHAVAMNACTSAMHIAMKIAGVKYGDEVIVADSTCMANVNAINMAGAVPVFVDIDPDTYNIDPKLIEAKITSKTKVIMNIDQIGLSNDLDALKAICDKHNLTLLDDAATAFGGKYKGKFLGNHNVMATYSFHPRKMITTGEGGMLVTDNDDIAEQARILRATGASVSDLDRHKAKGLILQKYYDSGYNYRMTDMQAAMGIVQLTKIDAMLEQRKYQAEYYNQHLAAISDLQLPFVPEYADPAWSSYCIKIKPESKKTVQEVLQTLAAANISARFGIQPLHQEPYFENQNYKDEDFPVSCTVADQTFFVPIYPGMTEQQQQHIVQTLKQIFQS</sequence>
<evidence type="ECO:0000256" key="3">
    <source>
        <dbReference type="PIRSR" id="PIRSR000390-2"/>
    </source>
</evidence>
<dbReference type="InterPro" id="IPR000653">
    <property type="entry name" value="DegT/StrS_aminotransferase"/>
</dbReference>
<proteinExistence type="inferred from homology"/>
<protein>
    <submittedName>
        <fullName evidence="5">DegT/DnrJ/EryC1/StrS family aminotransferase</fullName>
    </submittedName>
</protein>
<dbReference type="InterPro" id="IPR015421">
    <property type="entry name" value="PyrdxlP-dep_Trfase_major"/>
</dbReference>
<dbReference type="PIRSF" id="PIRSF000390">
    <property type="entry name" value="PLP_StrS"/>
    <property type="match status" value="1"/>
</dbReference>
<gene>
    <name evidence="5" type="ORF">F0919_12580</name>
</gene>
<dbReference type="GO" id="GO:0008483">
    <property type="term" value="F:transaminase activity"/>
    <property type="evidence" value="ECO:0007669"/>
    <property type="project" value="UniProtKB-KW"/>
</dbReference>
<evidence type="ECO:0000256" key="4">
    <source>
        <dbReference type="RuleBase" id="RU004508"/>
    </source>
</evidence>
<keyword evidence="6" id="KW-1185">Reference proteome</keyword>
<keyword evidence="3 4" id="KW-0663">Pyridoxal phosphate</keyword>
<dbReference type="EMBL" id="VWSH01000003">
    <property type="protein sequence ID" value="KAA5533373.1"/>
    <property type="molecule type" value="Genomic_DNA"/>
</dbReference>
<dbReference type="AlphaFoldDB" id="A0A5M6CEG5"/>
<keyword evidence="5" id="KW-0808">Transferase</keyword>
<dbReference type="Gene3D" id="3.40.640.10">
    <property type="entry name" value="Type I PLP-dependent aspartate aminotransferase-like (Major domain)"/>
    <property type="match status" value="1"/>
</dbReference>
<dbReference type="InterPro" id="IPR015422">
    <property type="entry name" value="PyrdxlP-dep_Trfase_small"/>
</dbReference>
<dbReference type="PANTHER" id="PTHR30244:SF34">
    <property type="entry name" value="DTDP-4-AMINO-4,6-DIDEOXYGALACTOSE TRANSAMINASE"/>
    <property type="match status" value="1"/>
</dbReference>
<dbReference type="RefSeq" id="WP_150033120.1">
    <property type="nucleotide sequence ID" value="NZ_VWSH01000003.1"/>
</dbReference>
<feature type="modified residue" description="N6-(pyridoxal phosphate)lysine" evidence="3">
    <location>
        <position position="187"/>
    </location>
</feature>
<evidence type="ECO:0000313" key="6">
    <source>
        <dbReference type="Proteomes" id="UP000323632"/>
    </source>
</evidence>
<comment type="caution">
    <text evidence="5">The sequence shown here is derived from an EMBL/GenBank/DDBJ whole genome shotgun (WGS) entry which is preliminary data.</text>
</comment>
<dbReference type="Proteomes" id="UP000323632">
    <property type="component" value="Unassembled WGS sequence"/>
</dbReference>
<dbReference type="Gene3D" id="3.90.1150.10">
    <property type="entry name" value="Aspartate Aminotransferase, domain 1"/>
    <property type="match status" value="1"/>
</dbReference>
<evidence type="ECO:0000313" key="5">
    <source>
        <dbReference type="EMBL" id="KAA5533373.1"/>
    </source>
</evidence>
<reference evidence="5 6" key="1">
    <citation type="submission" date="2019-09" db="EMBL/GenBank/DDBJ databases">
        <title>Genome sequence and assembly of Taibaiella sp.</title>
        <authorList>
            <person name="Chhetri G."/>
        </authorList>
    </citation>
    <scope>NUCLEOTIDE SEQUENCE [LARGE SCALE GENOMIC DNA]</scope>
    <source>
        <strain evidence="5 6">KVB11</strain>
    </source>
</reference>
<dbReference type="SUPFAM" id="SSF53383">
    <property type="entry name" value="PLP-dependent transferases"/>
    <property type="match status" value="1"/>
</dbReference>
<dbReference type="CDD" id="cd00616">
    <property type="entry name" value="AHBA_syn"/>
    <property type="match status" value="1"/>
</dbReference>
<dbReference type="GO" id="GO:0000271">
    <property type="term" value="P:polysaccharide biosynthetic process"/>
    <property type="evidence" value="ECO:0007669"/>
    <property type="project" value="TreeGrafter"/>
</dbReference>
<feature type="active site" description="Proton acceptor" evidence="2">
    <location>
        <position position="187"/>
    </location>
</feature>
<organism evidence="5 6">
    <name type="scientific">Taibaiella lutea</name>
    <dbReference type="NCBI Taxonomy" id="2608001"/>
    <lineage>
        <taxon>Bacteria</taxon>
        <taxon>Pseudomonadati</taxon>
        <taxon>Bacteroidota</taxon>
        <taxon>Chitinophagia</taxon>
        <taxon>Chitinophagales</taxon>
        <taxon>Chitinophagaceae</taxon>
        <taxon>Taibaiella</taxon>
    </lineage>
</organism>
<dbReference type="Pfam" id="PF01041">
    <property type="entry name" value="DegT_DnrJ_EryC1"/>
    <property type="match status" value="1"/>
</dbReference>
<dbReference type="PANTHER" id="PTHR30244">
    <property type="entry name" value="TRANSAMINASE"/>
    <property type="match status" value="1"/>
</dbReference>